<evidence type="ECO:0000313" key="2">
    <source>
        <dbReference type="EMBL" id="RAO30829.1"/>
    </source>
</evidence>
<dbReference type="InterPro" id="IPR025359">
    <property type="entry name" value="SduA_C"/>
</dbReference>
<organism evidence="2 3">
    <name type="scientific">Micromonospora saelicesensis</name>
    <dbReference type="NCBI Taxonomy" id="285676"/>
    <lineage>
        <taxon>Bacteria</taxon>
        <taxon>Bacillati</taxon>
        <taxon>Actinomycetota</taxon>
        <taxon>Actinomycetes</taxon>
        <taxon>Micromonosporales</taxon>
        <taxon>Micromonosporaceae</taxon>
        <taxon>Micromonospora</taxon>
    </lineage>
</organism>
<evidence type="ECO:0000313" key="3">
    <source>
        <dbReference type="Proteomes" id="UP000249419"/>
    </source>
</evidence>
<reference evidence="2 3" key="1">
    <citation type="submission" date="2018-03" db="EMBL/GenBank/DDBJ databases">
        <title>Defining the species Micromonospora saelicesensis and Micromonospora noduli under the framework of genomics.</title>
        <authorList>
            <person name="Riesco R."/>
            <person name="Trujillo M.E."/>
        </authorList>
    </citation>
    <scope>NUCLEOTIDE SEQUENCE [LARGE SCALE GENOMIC DNA]</scope>
    <source>
        <strain evidence="2 3">PSN13</strain>
    </source>
</reference>
<comment type="caution">
    <text evidence="2">The sequence shown here is derived from an EMBL/GenBank/DDBJ whole genome shotgun (WGS) entry which is preliminary data.</text>
</comment>
<dbReference type="RefSeq" id="WP_112677324.1">
    <property type="nucleotide sequence ID" value="NZ_CP192017.1"/>
</dbReference>
<dbReference type="Proteomes" id="UP000249419">
    <property type="component" value="Unassembled WGS sequence"/>
</dbReference>
<gene>
    <name evidence="2" type="ORF">PSN13_04393</name>
</gene>
<dbReference type="AlphaFoldDB" id="A0A328NHV8"/>
<evidence type="ECO:0000259" key="1">
    <source>
        <dbReference type="Pfam" id="PF14082"/>
    </source>
</evidence>
<proteinExistence type="predicted"/>
<dbReference type="Pfam" id="PF14082">
    <property type="entry name" value="SduA_C"/>
    <property type="match status" value="1"/>
</dbReference>
<dbReference type="EMBL" id="PYAG01000023">
    <property type="protein sequence ID" value="RAO30829.1"/>
    <property type="molecule type" value="Genomic_DNA"/>
</dbReference>
<sequence>MEVRADWALELQLEQIEKVADRREVKAALEAARVHLSSGGRSRKGGRELLTLLGDARYEAAMADEWQVVRLLQDSIDYAEGRITKHEFEERYRLFQDGAARAGGLLQTAANIMAAICEFAAQQGRAYLDANPDASAEQILARIWSLGEDSKLMEAPEDRPGRYRIVRGSAERMLWLERVIRGGRVDVEDARDVARYLAMSPEAMAVLAADPAGQLIFRAAELQERAAGLKVLRRVIEDAEASEHELQRSLQGQPWIFGGRFVGEATHRRLVPGDEVDIPLIRGDGALHVVELKLSMRLGGALVKKHRNAWVPTSKVHDAVGQAVNYLVGLDENRERIRLEFGIETRRASAVVLIGHPALQPDVPEEEINETLRTYNTHLSRVEVLTYKELVDSAERSVGGSLDGVGGSGSP</sequence>
<name>A0A328NHV8_9ACTN</name>
<protein>
    <recommendedName>
        <fullName evidence="1">Shedu protein SduA C-terminal domain-containing protein</fullName>
    </recommendedName>
</protein>
<accession>A0A328NHV8</accession>
<feature type="domain" description="Shedu protein SduA C-terminal" evidence="1">
    <location>
        <begin position="241"/>
        <end position="390"/>
    </location>
</feature>